<proteinExistence type="predicted"/>
<feature type="transmembrane region" description="Helical" evidence="6">
    <location>
        <begin position="223"/>
        <end position="248"/>
    </location>
</feature>
<dbReference type="InterPro" id="IPR003838">
    <property type="entry name" value="ABC3_permease_C"/>
</dbReference>
<evidence type="ECO:0000256" key="2">
    <source>
        <dbReference type="ARBA" id="ARBA00022475"/>
    </source>
</evidence>
<evidence type="ECO:0000256" key="6">
    <source>
        <dbReference type="SAM" id="Phobius"/>
    </source>
</evidence>
<organism evidence="8 9">
    <name type="scientific">Cellulomonas chengniuliangii</name>
    <dbReference type="NCBI Taxonomy" id="2968084"/>
    <lineage>
        <taxon>Bacteria</taxon>
        <taxon>Bacillati</taxon>
        <taxon>Actinomycetota</taxon>
        <taxon>Actinomycetes</taxon>
        <taxon>Micrococcales</taxon>
        <taxon>Cellulomonadaceae</taxon>
        <taxon>Cellulomonas</taxon>
    </lineage>
</organism>
<keyword evidence="2" id="KW-1003">Cell membrane</keyword>
<feature type="transmembrane region" description="Helical" evidence="6">
    <location>
        <begin position="158"/>
        <end position="177"/>
    </location>
</feature>
<dbReference type="RefSeq" id="WP_227570152.1">
    <property type="nucleotide sequence ID" value="NZ_CP101988.1"/>
</dbReference>
<name>A0ABY5L2L8_9CELL</name>
<evidence type="ECO:0000256" key="1">
    <source>
        <dbReference type="ARBA" id="ARBA00004651"/>
    </source>
</evidence>
<keyword evidence="5 6" id="KW-0472">Membrane</keyword>
<evidence type="ECO:0000256" key="5">
    <source>
        <dbReference type="ARBA" id="ARBA00023136"/>
    </source>
</evidence>
<keyword evidence="4 6" id="KW-1133">Transmembrane helix</keyword>
<keyword evidence="9" id="KW-1185">Reference proteome</keyword>
<comment type="subcellular location">
    <subcellularLocation>
        <location evidence="1">Cell membrane</location>
        <topology evidence="1">Multi-pass membrane protein</topology>
    </subcellularLocation>
</comment>
<keyword evidence="3 6" id="KW-0812">Transmembrane</keyword>
<accession>A0ABY5L2L8</accession>
<feature type="transmembrane region" description="Helical" evidence="6">
    <location>
        <begin position="321"/>
        <end position="346"/>
    </location>
</feature>
<dbReference type="Pfam" id="PF02687">
    <property type="entry name" value="FtsX"/>
    <property type="match status" value="1"/>
</dbReference>
<feature type="transmembrane region" description="Helical" evidence="6">
    <location>
        <begin position="374"/>
        <end position="399"/>
    </location>
</feature>
<reference evidence="8 9" key="1">
    <citation type="submission" date="2022-07" db="EMBL/GenBank/DDBJ databases">
        <title>Novel species in genus cellulomonas.</title>
        <authorList>
            <person name="Ye L."/>
        </authorList>
    </citation>
    <scope>NUCLEOTIDE SEQUENCE [LARGE SCALE GENOMIC DNA]</scope>
    <source>
        <strain evidence="9">zg-Y338</strain>
    </source>
</reference>
<protein>
    <recommendedName>
        <fullName evidence="7">ABC3 transporter permease C-terminal domain-containing protein</fullName>
    </recommendedName>
</protein>
<evidence type="ECO:0000259" key="7">
    <source>
        <dbReference type="Pfam" id="PF02687"/>
    </source>
</evidence>
<feature type="transmembrane region" description="Helical" evidence="6">
    <location>
        <begin position="20"/>
        <end position="42"/>
    </location>
</feature>
<evidence type="ECO:0000313" key="8">
    <source>
        <dbReference type="EMBL" id="UUI77042.1"/>
    </source>
</evidence>
<feature type="domain" description="ABC3 transporter permease C-terminal" evidence="7">
    <location>
        <begin position="84"/>
        <end position="179"/>
    </location>
</feature>
<feature type="transmembrane region" description="Helical" evidence="6">
    <location>
        <begin position="62"/>
        <end position="87"/>
    </location>
</feature>
<feature type="transmembrane region" description="Helical" evidence="6">
    <location>
        <begin position="405"/>
        <end position="423"/>
    </location>
</feature>
<dbReference type="Proteomes" id="UP001316189">
    <property type="component" value="Chromosome"/>
</dbReference>
<feature type="transmembrane region" description="Helical" evidence="6">
    <location>
        <begin position="198"/>
        <end position="217"/>
    </location>
</feature>
<evidence type="ECO:0000256" key="3">
    <source>
        <dbReference type="ARBA" id="ARBA00022692"/>
    </source>
</evidence>
<sequence length="443" mass="46177">MLLRAGGPSGGRQHLRTTGLAVLAFAITTALALSTLGGLHAFQTRAATSSTFQDFYGDTYVQYAWIAVTLLMVPLISLGGAAARLGVSRRDARLATLRLLGATPREVVVLTVVETAWQGLVGAVIGVVGYIVLLPVWTLVPFQGGHLSLSELWVGPQVLLPPVVVPVLAAMSAGSTLRRVVVSPLGVAQRTTPAGLRVVRVIVMGIAVLGFFVAASMRGGEEATIVLVIVGMLAAVLGSLNLVGPWLIGRFGKALVQRAQTAPTLLAARRLVDDPKGAWRIVGGLALASFLAAILSIIPMLDRMERMDPHEQIFNQDLVTGGLLTLVITFVVAACSAGITQAAAVLDRRREYALQTLAGVPVELLDAVRRREALLPLVFVSGASAGLGLLMIVPFLGALALAPSGLLLLGVCLGLGGLLVYAASEVSGPLLRSVLSETSVRPD</sequence>
<evidence type="ECO:0000313" key="9">
    <source>
        <dbReference type="Proteomes" id="UP001316189"/>
    </source>
</evidence>
<feature type="transmembrane region" description="Helical" evidence="6">
    <location>
        <begin position="278"/>
        <end position="301"/>
    </location>
</feature>
<evidence type="ECO:0000256" key="4">
    <source>
        <dbReference type="ARBA" id="ARBA00022989"/>
    </source>
</evidence>
<gene>
    <name evidence="8" type="ORF">NP064_14900</name>
</gene>
<feature type="transmembrane region" description="Helical" evidence="6">
    <location>
        <begin position="107"/>
        <end position="138"/>
    </location>
</feature>
<dbReference type="EMBL" id="CP101988">
    <property type="protein sequence ID" value="UUI77042.1"/>
    <property type="molecule type" value="Genomic_DNA"/>
</dbReference>